<keyword evidence="4" id="KW-1185">Reference proteome</keyword>
<reference evidence="3 4" key="1">
    <citation type="submission" date="2013-07" db="EMBL/GenBank/DDBJ databases">
        <authorList>
            <person name="Stoco P.H."/>
            <person name="Wagner G."/>
            <person name="Gerber A."/>
            <person name="Zaha A."/>
            <person name="Thompson C."/>
            <person name="Bartholomeu D.C."/>
            <person name="Luckemeyer D.D."/>
            <person name="Bahia D."/>
            <person name="Loreto E."/>
            <person name="Prestes E.B."/>
            <person name="Lima F.M."/>
            <person name="Rodrigues-Luiz G."/>
            <person name="Vallejo G.A."/>
            <person name="Filho J.F."/>
            <person name="Monteiro K.M."/>
            <person name="Tyler K.M."/>
            <person name="de Almeida L.G."/>
            <person name="Ortiz M.F."/>
            <person name="Siervo M.A."/>
            <person name="de Moraes M.H."/>
            <person name="Cunha O.L."/>
            <person name="Mendonca-Neto R."/>
            <person name="Silva R."/>
            <person name="Teixeira S.M."/>
            <person name="Murta S.M."/>
            <person name="Sincero T.C."/>
            <person name="Mendes T.A."/>
            <person name="Urmenyi T.P."/>
            <person name="Silva V.G."/>
            <person name="da Rocha W.D."/>
            <person name="Andersson B."/>
            <person name="Romanha A.J."/>
            <person name="Steindel M."/>
            <person name="de Vasconcelos A.T."/>
            <person name="Grisard E.C."/>
        </authorList>
    </citation>
    <scope>NUCLEOTIDE SEQUENCE [LARGE SCALE GENOMIC DNA]</scope>
    <source>
        <strain evidence="3 4">SC58</strain>
    </source>
</reference>
<evidence type="ECO:0000256" key="1">
    <source>
        <dbReference type="SAM" id="Coils"/>
    </source>
</evidence>
<feature type="region of interest" description="Disordered" evidence="2">
    <location>
        <begin position="315"/>
        <end position="376"/>
    </location>
</feature>
<name>A0A061IVP5_TRYRA</name>
<organism evidence="3 4">
    <name type="scientific">Trypanosoma rangeli SC58</name>
    <dbReference type="NCBI Taxonomy" id="429131"/>
    <lineage>
        <taxon>Eukaryota</taxon>
        <taxon>Discoba</taxon>
        <taxon>Euglenozoa</taxon>
        <taxon>Kinetoplastea</taxon>
        <taxon>Metakinetoplastina</taxon>
        <taxon>Trypanosomatida</taxon>
        <taxon>Trypanosomatidae</taxon>
        <taxon>Trypanosoma</taxon>
        <taxon>Herpetosoma</taxon>
    </lineage>
</organism>
<dbReference type="Proteomes" id="UP000031737">
    <property type="component" value="Unassembled WGS sequence"/>
</dbReference>
<feature type="coiled-coil region" evidence="1">
    <location>
        <begin position="127"/>
        <end position="186"/>
    </location>
</feature>
<gene>
    <name evidence="3" type="ORF">TRSC58_06181</name>
</gene>
<sequence length="376" mass="42840">MLRRGGVTGGDEEPLVVNPSSCTFSSSRAVLAVDPRGGGCVRSSASCIEESVRRRFEPWELGLIKREALQEYNLLKNASERREVEREESIAREELMAGATSFLAALLEWQLEARREVESDCPLLLLLERLQKRATNHQRQYQIHEEALREEGRVGWRREVEEKARLQEYEAAMAQWRRECEETLRAAVAFLLGMQTRERQAEVAEEEAAWAALCAQELTDRAEAERLAYENFMNTPEQVALRKERERLEAAANRAAARRLKQFLKEQEHLVKSCTHARGNVSFFEGALAKKLCVSCGVKFDETLGYYVRMRGRTIAPPSTWTPPQPLPPPERPARNSVTKLPPLSPPAKPERRRTLQGWAPNEPSHTNKVNKNEKA</sequence>
<dbReference type="OrthoDB" id="247506at2759"/>
<dbReference type="VEuPathDB" id="TriTrypDB:TRSC58_06181"/>
<keyword evidence="1" id="KW-0175">Coiled coil</keyword>
<protein>
    <submittedName>
        <fullName evidence="3">Uncharacterized protein</fullName>
    </submittedName>
</protein>
<evidence type="ECO:0000256" key="2">
    <source>
        <dbReference type="SAM" id="MobiDB-lite"/>
    </source>
</evidence>
<dbReference type="AlphaFoldDB" id="A0A061IVP5"/>
<feature type="compositionally biased region" description="Pro residues" evidence="2">
    <location>
        <begin position="320"/>
        <end position="331"/>
    </location>
</feature>
<dbReference type="EMBL" id="AUPL01006181">
    <property type="protein sequence ID" value="ESL06150.1"/>
    <property type="molecule type" value="Genomic_DNA"/>
</dbReference>
<evidence type="ECO:0000313" key="4">
    <source>
        <dbReference type="Proteomes" id="UP000031737"/>
    </source>
</evidence>
<evidence type="ECO:0000313" key="3">
    <source>
        <dbReference type="EMBL" id="ESL06150.1"/>
    </source>
</evidence>
<comment type="caution">
    <text evidence="3">The sequence shown here is derived from an EMBL/GenBank/DDBJ whole genome shotgun (WGS) entry which is preliminary data.</text>
</comment>
<accession>A0A061IVP5</accession>
<proteinExistence type="predicted"/>